<dbReference type="InterPro" id="IPR021772">
    <property type="entry name" value="WDR48/Bun107"/>
</dbReference>
<organism evidence="1 2">
    <name type="scientific">Hesseltinella vesiculosa</name>
    <dbReference type="NCBI Taxonomy" id="101127"/>
    <lineage>
        <taxon>Eukaryota</taxon>
        <taxon>Fungi</taxon>
        <taxon>Fungi incertae sedis</taxon>
        <taxon>Mucoromycota</taxon>
        <taxon>Mucoromycotina</taxon>
        <taxon>Mucoromycetes</taxon>
        <taxon>Mucorales</taxon>
        <taxon>Cunninghamellaceae</taxon>
        <taxon>Hesseltinella</taxon>
    </lineage>
</organism>
<sequence>MGLDPTPTTDQVVMYCGETLLSPTMTLASIRQHIMKSNGDIVLSYKMKTPTSCPAP</sequence>
<gene>
    <name evidence="1" type="ORF">DM01DRAFT_1333920</name>
</gene>
<dbReference type="OrthoDB" id="2421129at2759"/>
<reference evidence="1 2" key="1">
    <citation type="submission" date="2016-07" db="EMBL/GenBank/DDBJ databases">
        <title>Pervasive Adenine N6-methylation of Active Genes in Fungi.</title>
        <authorList>
            <consortium name="DOE Joint Genome Institute"/>
            <person name="Mondo S.J."/>
            <person name="Dannebaum R.O."/>
            <person name="Kuo R.C."/>
            <person name="Labutti K."/>
            <person name="Haridas S."/>
            <person name="Kuo A."/>
            <person name="Salamov A."/>
            <person name="Ahrendt S.R."/>
            <person name="Lipzen A."/>
            <person name="Sullivan W."/>
            <person name="Andreopoulos W.B."/>
            <person name="Clum A."/>
            <person name="Lindquist E."/>
            <person name="Daum C."/>
            <person name="Ramamoorthy G.K."/>
            <person name="Gryganskyi A."/>
            <person name="Culley D."/>
            <person name="Magnuson J.K."/>
            <person name="James T.Y."/>
            <person name="O'Malley M.A."/>
            <person name="Stajich J.E."/>
            <person name="Spatafora J.W."/>
            <person name="Visel A."/>
            <person name="Grigoriev I.V."/>
        </authorList>
    </citation>
    <scope>NUCLEOTIDE SEQUENCE [LARGE SCALE GENOMIC DNA]</scope>
    <source>
        <strain evidence="1 2">NRRL 3301</strain>
    </source>
</reference>
<protein>
    <recommendedName>
        <fullName evidence="3">Ubiquitin-like domain-containing protein</fullName>
    </recommendedName>
</protein>
<comment type="caution">
    <text evidence="1">The sequence shown here is derived from an EMBL/GenBank/DDBJ whole genome shotgun (WGS) entry which is preliminary data.</text>
</comment>
<name>A0A1X2GPJ2_9FUNG</name>
<evidence type="ECO:0008006" key="3">
    <source>
        <dbReference type="Google" id="ProtNLM"/>
    </source>
</evidence>
<dbReference type="Pfam" id="PF11816">
    <property type="entry name" value="DUF3337"/>
    <property type="match status" value="1"/>
</dbReference>
<dbReference type="AlphaFoldDB" id="A0A1X2GPJ2"/>
<dbReference type="EMBL" id="MCGT01000007">
    <property type="protein sequence ID" value="ORX58266.1"/>
    <property type="molecule type" value="Genomic_DNA"/>
</dbReference>
<dbReference type="Proteomes" id="UP000242146">
    <property type="component" value="Unassembled WGS sequence"/>
</dbReference>
<evidence type="ECO:0000313" key="2">
    <source>
        <dbReference type="Proteomes" id="UP000242146"/>
    </source>
</evidence>
<evidence type="ECO:0000313" key="1">
    <source>
        <dbReference type="EMBL" id="ORX58266.1"/>
    </source>
</evidence>
<keyword evidence="2" id="KW-1185">Reference proteome</keyword>
<proteinExistence type="predicted"/>
<accession>A0A1X2GPJ2</accession>